<proteinExistence type="predicted"/>
<reference evidence="1" key="1">
    <citation type="submission" date="2023-03" db="EMBL/GenBank/DDBJ databases">
        <title>Actinorhabdospora filicis NBRC 111898.</title>
        <authorList>
            <person name="Ichikawa N."/>
            <person name="Sato H."/>
            <person name="Tonouchi N."/>
        </authorList>
    </citation>
    <scope>NUCLEOTIDE SEQUENCE</scope>
    <source>
        <strain evidence="1">NBRC 111898</strain>
    </source>
</reference>
<accession>A0A9W6W5X2</accession>
<name>A0A9W6W5X2_9ACTN</name>
<dbReference type="Proteomes" id="UP001165079">
    <property type="component" value="Unassembled WGS sequence"/>
</dbReference>
<comment type="caution">
    <text evidence="1">The sequence shown here is derived from an EMBL/GenBank/DDBJ whole genome shotgun (WGS) entry which is preliminary data.</text>
</comment>
<sequence>MTATTPITTAWDHDPDAGLDLAAEVYTRVGEPAPEALPEDQPEPLATVVARRDGVLLAWASVFRDDESAAWIEPVTVERLAHHLNAGVYDDVPSSADEVAAFEAMFRHAAEEMRNEGFAVLRWSGEDACAAGAVAATLKAEAIAEVGRIWHADIAAYRRPEGLPEVEARPLPWGGVETEGARIEIEPGDERAYVNAAETIEGADAEVLAGLTAELVGYLGRVFPKITALSVFEFEEEDGPVRRALELAGLTIGARAWDYELRLG</sequence>
<dbReference type="RefSeq" id="WP_285666147.1">
    <property type="nucleotide sequence ID" value="NZ_BSTX01000004.1"/>
</dbReference>
<dbReference type="AlphaFoldDB" id="A0A9W6W5X2"/>
<evidence type="ECO:0000313" key="2">
    <source>
        <dbReference type="Proteomes" id="UP001165079"/>
    </source>
</evidence>
<dbReference type="EMBL" id="BSTX01000004">
    <property type="protein sequence ID" value="GLZ80872.1"/>
    <property type="molecule type" value="Genomic_DNA"/>
</dbReference>
<keyword evidence="2" id="KW-1185">Reference proteome</keyword>
<organism evidence="1 2">
    <name type="scientific">Actinorhabdospora filicis</name>
    <dbReference type="NCBI Taxonomy" id="1785913"/>
    <lineage>
        <taxon>Bacteria</taxon>
        <taxon>Bacillati</taxon>
        <taxon>Actinomycetota</taxon>
        <taxon>Actinomycetes</taxon>
        <taxon>Micromonosporales</taxon>
        <taxon>Micromonosporaceae</taxon>
        <taxon>Actinorhabdospora</taxon>
    </lineage>
</organism>
<gene>
    <name evidence="1" type="ORF">Afil01_56790</name>
</gene>
<protein>
    <submittedName>
        <fullName evidence="1">Uncharacterized protein</fullName>
    </submittedName>
</protein>
<evidence type="ECO:0000313" key="1">
    <source>
        <dbReference type="EMBL" id="GLZ80872.1"/>
    </source>
</evidence>